<dbReference type="GO" id="GO:0005886">
    <property type="term" value="C:plasma membrane"/>
    <property type="evidence" value="ECO:0007669"/>
    <property type="project" value="UniProtKB-SubCell"/>
</dbReference>
<evidence type="ECO:0000256" key="4">
    <source>
        <dbReference type="ARBA" id="ARBA00022622"/>
    </source>
</evidence>
<evidence type="ECO:0000313" key="10">
    <source>
        <dbReference type="EMBL" id="SCU68763.1"/>
    </source>
</evidence>
<evidence type="ECO:0000259" key="9">
    <source>
        <dbReference type="Pfam" id="PF13206"/>
    </source>
</evidence>
<dbReference type="Proteomes" id="UP000195570">
    <property type="component" value="Unassembled WGS sequence"/>
</dbReference>
<dbReference type="VEuPathDB" id="TriTrypDB:TEOVI_000537400"/>
<evidence type="ECO:0000256" key="7">
    <source>
        <dbReference type="ARBA" id="ARBA00023180"/>
    </source>
</evidence>
<keyword evidence="7" id="KW-0325">Glycoprotein</keyword>
<dbReference type="Pfam" id="PF13206">
    <property type="entry name" value="VSG_B"/>
    <property type="match status" value="1"/>
</dbReference>
<keyword evidence="5" id="KW-0732">Signal</keyword>
<comment type="subcellular location">
    <subcellularLocation>
        <location evidence="2">Cell membrane</location>
        <topology evidence="2">Lipid-anchor</topology>
        <topology evidence="2">GPI-anchor</topology>
    </subcellularLocation>
</comment>
<reference evidence="10" key="1">
    <citation type="submission" date="2016-09" db="EMBL/GenBank/DDBJ databases">
        <authorList>
            <person name="Hebert L."/>
            <person name="Moumen B."/>
        </authorList>
    </citation>
    <scope>NUCLEOTIDE SEQUENCE [LARGE SCALE GENOMIC DNA]</scope>
    <source>
        <strain evidence="10">OVI</strain>
    </source>
</reference>
<evidence type="ECO:0000256" key="5">
    <source>
        <dbReference type="ARBA" id="ARBA00022729"/>
    </source>
</evidence>
<dbReference type="InterPro" id="IPR025932">
    <property type="entry name" value="Trypano_VSG_B_N_dom"/>
</dbReference>
<keyword evidence="3" id="KW-1003">Cell membrane</keyword>
<feature type="domain" description="Trypanosome variant surface glycoprotein B-type N-terminal" evidence="9">
    <location>
        <begin position="8"/>
        <end position="227"/>
    </location>
</feature>
<dbReference type="EMBL" id="CZPT02001059">
    <property type="protein sequence ID" value="SCU68763.1"/>
    <property type="molecule type" value="Genomic_DNA"/>
</dbReference>
<comment type="function">
    <text evidence="1">VSG forms a coat on the surface of the parasite. The trypanosome evades the immune response of the host by expressing a series of antigenically distinct VSGs from an estimated 1000 VSG genes.</text>
</comment>
<evidence type="ECO:0000256" key="2">
    <source>
        <dbReference type="ARBA" id="ARBA00004609"/>
    </source>
</evidence>
<dbReference type="GeneID" id="92379314"/>
<evidence type="ECO:0000313" key="11">
    <source>
        <dbReference type="Proteomes" id="UP000195570"/>
    </source>
</evidence>
<accession>A0A1G4I9R4</accession>
<keyword evidence="6" id="KW-0472">Membrane</keyword>
<comment type="caution">
    <text evidence="10">The sequence shown here is derived from an EMBL/GenBank/DDBJ whole genome shotgun (WGS) entry which is preliminary data.</text>
</comment>
<dbReference type="GO" id="GO:0098552">
    <property type="term" value="C:side of membrane"/>
    <property type="evidence" value="ECO:0007669"/>
    <property type="project" value="UniProtKB-KW"/>
</dbReference>
<evidence type="ECO:0000256" key="1">
    <source>
        <dbReference type="ARBA" id="ARBA00002523"/>
    </source>
</evidence>
<evidence type="ECO:0000256" key="8">
    <source>
        <dbReference type="ARBA" id="ARBA00023288"/>
    </source>
</evidence>
<evidence type="ECO:0000256" key="3">
    <source>
        <dbReference type="ARBA" id="ARBA00022475"/>
    </source>
</evidence>
<organism evidence="10 11">
    <name type="scientific">Trypanosoma equiperdum</name>
    <dbReference type="NCBI Taxonomy" id="5694"/>
    <lineage>
        <taxon>Eukaryota</taxon>
        <taxon>Discoba</taxon>
        <taxon>Euglenozoa</taxon>
        <taxon>Kinetoplastea</taxon>
        <taxon>Metakinetoplastina</taxon>
        <taxon>Trypanosomatida</taxon>
        <taxon>Trypanosomatidae</taxon>
        <taxon>Trypanosoma</taxon>
    </lineage>
</organism>
<protein>
    <submittedName>
        <fullName evidence="10">Trypanosomal VSG domain containing protein, putative</fullName>
    </submittedName>
</protein>
<keyword evidence="11" id="KW-1185">Reference proteome</keyword>
<keyword evidence="4" id="KW-0336">GPI-anchor</keyword>
<dbReference type="RefSeq" id="XP_067079856.1">
    <property type="nucleotide sequence ID" value="XM_067223755.1"/>
</dbReference>
<keyword evidence="8" id="KW-0449">Lipoprotein</keyword>
<sequence length="228" mass="24493">MREKLDTLVREAKSYIENGRLDDNNADLKAKANQALYGSSEATDETDAEYESTRTNMCGKANGQGTAKAGQSIRDDMLCLCAKASASPVNNVCCKDCDPTRPASWSEKTAGKTIFKHLKNKCRDYAPKLELSKANAAGSALALYKRISRAQSTATNKHFILGKLDGNGASGCDGQTTANHGVCVVNNTASETTADKPVINWMQAVFDAAAASDKLQAAKQHSKTWNKH</sequence>
<dbReference type="AlphaFoldDB" id="A0A1G4I9R4"/>
<gene>
    <name evidence="10" type="ORF">TEOVI_000537400</name>
</gene>
<proteinExistence type="predicted"/>
<name>A0A1G4I9R4_TRYEQ</name>
<evidence type="ECO:0000256" key="6">
    <source>
        <dbReference type="ARBA" id="ARBA00023136"/>
    </source>
</evidence>